<evidence type="ECO:0000256" key="1">
    <source>
        <dbReference type="ARBA" id="ARBA00002868"/>
    </source>
</evidence>
<evidence type="ECO:0000256" key="2">
    <source>
        <dbReference type="ARBA" id="ARBA00010740"/>
    </source>
</evidence>
<sequence>MTLYHARPMQKVKLPHSVEPTKSAMKRSDYRGVIASKDMERLSEAVVRCSDYVDAEVQFEKDAQGLTVFHGHLATQVTLICQRCNGELDYPVEAEFCFTPVQGEEQESDDIIPEAYEPVEVNDHGEVNLLQIFEDELLLSLPIVPLHAESECTVKQDDMSFGKIEPEQERQNPFAVLKELKRDQE</sequence>
<evidence type="ECO:0000313" key="7">
    <source>
        <dbReference type="EMBL" id="CAB9493694.1"/>
    </source>
</evidence>
<feature type="region of interest" description="Disordered" evidence="6">
    <location>
        <begin position="163"/>
        <end position="185"/>
    </location>
</feature>
<organism evidence="7 8">
    <name type="scientific">Alteromonas macleodii</name>
    <name type="common">Pseudoalteromonas macleodii</name>
    <dbReference type="NCBI Taxonomy" id="28108"/>
    <lineage>
        <taxon>Bacteria</taxon>
        <taxon>Pseudomonadati</taxon>
        <taxon>Pseudomonadota</taxon>
        <taxon>Gammaproteobacteria</taxon>
        <taxon>Alteromonadales</taxon>
        <taxon>Alteromonadaceae</taxon>
        <taxon>Alteromonas/Salinimonas group</taxon>
        <taxon>Alteromonas</taxon>
    </lineage>
</organism>
<comment type="function">
    <text evidence="1">Plays a role in synthesis, processing and/or stability of 23S rRNA.</text>
</comment>
<keyword evidence="4" id="KW-0690">Ribosome biogenesis</keyword>
<evidence type="ECO:0000256" key="6">
    <source>
        <dbReference type="SAM" id="MobiDB-lite"/>
    </source>
</evidence>
<dbReference type="InterPro" id="IPR003772">
    <property type="entry name" value="YceD"/>
</dbReference>
<accession>A0A6T9Y4R7</accession>
<dbReference type="PANTHER" id="PTHR38099">
    <property type="entry name" value="LARGE RIBOSOMAL RNA SUBUNIT ACCUMULATION PROTEIN YCED"/>
    <property type="match status" value="1"/>
</dbReference>
<comment type="similarity">
    <text evidence="2">Belongs to the DUF177 domain family.</text>
</comment>
<dbReference type="PANTHER" id="PTHR38099:SF1">
    <property type="entry name" value="LARGE RIBOSOMAL RNA SUBUNIT ACCUMULATION PROTEIN YCED"/>
    <property type="match status" value="1"/>
</dbReference>
<evidence type="ECO:0000256" key="5">
    <source>
        <dbReference type="ARBA" id="ARBA00031841"/>
    </source>
</evidence>
<gene>
    <name evidence="7" type="primary">yceD</name>
    <name evidence="7" type="ORF">ALFOR1_30620</name>
</gene>
<name>A0A6T9Y4R7_ALTMA</name>
<reference evidence="7 8" key="1">
    <citation type="submission" date="2020-06" db="EMBL/GenBank/DDBJ databases">
        <authorList>
            <person name="Duchaud E."/>
        </authorList>
    </citation>
    <scope>NUCLEOTIDE SEQUENCE [LARGE SCALE GENOMIC DNA]</scope>
    <source>
        <strain evidence="7">Alteromonas fortis</strain>
    </source>
</reference>
<dbReference type="GO" id="GO:0042254">
    <property type="term" value="P:ribosome biogenesis"/>
    <property type="evidence" value="ECO:0007669"/>
    <property type="project" value="UniProtKB-KW"/>
</dbReference>
<dbReference type="Proteomes" id="UP000509458">
    <property type="component" value="Chromosome"/>
</dbReference>
<dbReference type="AlphaFoldDB" id="A0A6T9Y4R7"/>
<dbReference type="Pfam" id="PF02620">
    <property type="entry name" value="YceD"/>
    <property type="match status" value="1"/>
</dbReference>
<evidence type="ECO:0000256" key="3">
    <source>
        <dbReference type="ARBA" id="ARBA00015716"/>
    </source>
</evidence>
<evidence type="ECO:0000256" key="4">
    <source>
        <dbReference type="ARBA" id="ARBA00022517"/>
    </source>
</evidence>
<dbReference type="InterPro" id="IPR039255">
    <property type="entry name" value="YceD_bac"/>
</dbReference>
<proteinExistence type="inferred from homology"/>
<evidence type="ECO:0000313" key="8">
    <source>
        <dbReference type="Proteomes" id="UP000509458"/>
    </source>
</evidence>
<dbReference type="NCBIfam" id="NF008395">
    <property type="entry name" value="PRK11193.1"/>
    <property type="match status" value="1"/>
</dbReference>
<protein>
    <recommendedName>
        <fullName evidence="3">Large ribosomal RNA subunit accumulation protein YceD</fullName>
    </recommendedName>
    <alternativeName>
        <fullName evidence="5">23S rRNA accumulation protein YceD</fullName>
    </alternativeName>
</protein>
<dbReference type="EMBL" id="LR812090">
    <property type="protein sequence ID" value="CAB9493694.1"/>
    <property type="molecule type" value="Genomic_DNA"/>
</dbReference>
<dbReference type="GO" id="GO:0005829">
    <property type="term" value="C:cytosol"/>
    <property type="evidence" value="ECO:0007669"/>
    <property type="project" value="TreeGrafter"/>
</dbReference>